<dbReference type="Proteomes" id="UP000236753">
    <property type="component" value="Unassembled WGS sequence"/>
</dbReference>
<dbReference type="RefSeq" id="WP_103967073.1">
    <property type="nucleotide sequence ID" value="NZ_FNUX01000021.1"/>
</dbReference>
<dbReference type="AlphaFoldDB" id="A0A1H5WTN5"/>
<dbReference type="OrthoDB" id="5538531at2"/>
<organism evidence="1 2">
    <name type="scientific">Nitrosomonas ureae</name>
    <dbReference type="NCBI Taxonomy" id="44577"/>
    <lineage>
        <taxon>Bacteria</taxon>
        <taxon>Pseudomonadati</taxon>
        <taxon>Pseudomonadota</taxon>
        <taxon>Betaproteobacteria</taxon>
        <taxon>Nitrosomonadales</taxon>
        <taxon>Nitrosomonadaceae</taxon>
        <taxon>Nitrosomonas</taxon>
    </lineage>
</organism>
<dbReference type="InterPro" id="IPR017853">
    <property type="entry name" value="GH"/>
</dbReference>
<dbReference type="EMBL" id="FNUX01000021">
    <property type="protein sequence ID" value="SEG02600.1"/>
    <property type="molecule type" value="Genomic_DNA"/>
</dbReference>
<gene>
    <name evidence="1" type="ORF">SAMN05216334_1216</name>
</gene>
<sequence>MKTNRQLIIIYIAIAAIVLPFSSESASVSKMKILTAPQSVELEKCSNVVNLQSQDRYGIAANVELDTKIYFDQGSYELKIFKDFNCLTEVSTLQMLAGTNNVSFFFKGTSRGSKTLYVSTMNYQDSSQVQQILAAGSEPLPDPTLSPSPAPNVELAPQYGRVVPVPIYGVTFDNVANYKAKVSALQKFPHMPTARVVLDPGTIPTDYSMAINAMKTSAYIMAELQDSADMKSQTIESFKSRAQTFFKGLKDSVDIWEVGNEINGDWLGTNVENKLRAGFQVLDDAGATTAITFFYFGEQGQKNNCIPATQYEMFTWIKSLHQLDLSVEKRDPQNEKMRLNVDYIFVSWYPQQCNNIKPDWATVFAKLAAIYPNAKIGFGEIGTANPQYGSSYELNLIQEFYPIASRVKMPARYVGGYFWWYFAQEMNTASIVNALHSAILTGPQP</sequence>
<dbReference type="SUPFAM" id="SSF51445">
    <property type="entry name" value="(Trans)glycosidases"/>
    <property type="match status" value="1"/>
</dbReference>
<evidence type="ECO:0008006" key="3">
    <source>
        <dbReference type="Google" id="ProtNLM"/>
    </source>
</evidence>
<dbReference type="Gene3D" id="3.20.20.80">
    <property type="entry name" value="Glycosidases"/>
    <property type="match status" value="1"/>
</dbReference>
<evidence type="ECO:0000313" key="2">
    <source>
        <dbReference type="Proteomes" id="UP000236753"/>
    </source>
</evidence>
<evidence type="ECO:0000313" key="1">
    <source>
        <dbReference type="EMBL" id="SEG02600.1"/>
    </source>
</evidence>
<protein>
    <recommendedName>
        <fullName evidence="3">Cellulase (Glycosyl hydrolase family 5)</fullName>
    </recommendedName>
</protein>
<accession>A0A1H5WTN5</accession>
<reference evidence="1 2" key="1">
    <citation type="submission" date="2016-10" db="EMBL/GenBank/DDBJ databases">
        <authorList>
            <person name="de Groot N.N."/>
        </authorList>
    </citation>
    <scope>NUCLEOTIDE SEQUENCE [LARGE SCALE GENOMIC DNA]</scope>
    <source>
        <strain evidence="1 2">Nm13</strain>
    </source>
</reference>
<proteinExistence type="predicted"/>
<name>A0A1H5WTN5_9PROT</name>